<name>A0A179T354_9BACI</name>
<dbReference type="InterPro" id="IPR012312">
    <property type="entry name" value="Hemerythrin-like"/>
</dbReference>
<keyword evidence="2" id="KW-0963">Cytoplasm</keyword>
<gene>
    <name evidence="6" type="ORF">A6K24_15800</name>
</gene>
<proteinExistence type="predicted"/>
<feature type="domain" description="Hemerythrin-like" evidence="5">
    <location>
        <begin position="86"/>
        <end position="230"/>
    </location>
</feature>
<keyword evidence="7" id="KW-1185">Reference proteome</keyword>
<sequence>MNNQKFDRTTSIGEIVAAFPQSSDFFKKYKIDFCCGGTRSLEQAISERKLKEEEFLEELEQFYLKNIRSVAETDWRTVQSEELVNHIISIHHQYAASEVKQMTPYVNKVALVHGDKHPHLKTVLTLFNELKSEIDEHFKKEETVAFPEIIKHEKNKTEQSLKELTPIIQSLVAEHDQAGKILKKIREITHDYLLPSDACGTYRLVYNRLEMLEDDMFQHIHLENNILFPRYMC</sequence>
<evidence type="ECO:0000259" key="5">
    <source>
        <dbReference type="Pfam" id="PF01814"/>
    </source>
</evidence>
<dbReference type="AlphaFoldDB" id="A0A179T354"/>
<organism evidence="6 7">
    <name type="scientific">Metabacillus litoralis</name>
    <dbReference type="NCBI Taxonomy" id="152268"/>
    <lineage>
        <taxon>Bacteria</taxon>
        <taxon>Bacillati</taxon>
        <taxon>Bacillota</taxon>
        <taxon>Bacilli</taxon>
        <taxon>Bacillales</taxon>
        <taxon>Bacillaceae</taxon>
        <taxon>Metabacillus</taxon>
    </lineage>
</organism>
<evidence type="ECO:0000256" key="1">
    <source>
        <dbReference type="ARBA" id="ARBA00004496"/>
    </source>
</evidence>
<evidence type="ECO:0000256" key="4">
    <source>
        <dbReference type="ARBA" id="ARBA00023004"/>
    </source>
</evidence>
<reference evidence="7" key="1">
    <citation type="submission" date="2016-04" db="EMBL/GenBank/DDBJ databases">
        <authorList>
            <person name="Lyu Z."/>
            <person name="Lyu W."/>
        </authorList>
    </citation>
    <scope>NUCLEOTIDE SEQUENCE [LARGE SCALE GENOMIC DNA]</scope>
    <source>
        <strain evidence="7">C44</strain>
    </source>
</reference>
<dbReference type="GO" id="GO:0046872">
    <property type="term" value="F:metal ion binding"/>
    <property type="evidence" value="ECO:0007669"/>
    <property type="project" value="UniProtKB-KW"/>
</dbReference>
<dbReference type="GO" id="GO:0005737">
    <property type="term" value="C:cytoplasm"/>
    <property type="evidence" value="ECO:0007669"/>
    <property type="project" value="UniProtKB-SubCell"/>
</dbReference>
<evidence type="ECO:0000313" key="6">
    <source>
        <dbReference type="EMBL" id="OAS88516.1"/>
    </source>
</evidence>
<keyword evidence="3" id="KW-0479">Metal-binding</keyword>
<evidence type="ECO:0000256" key="2">
    <source>
        <dbReference type="ARBA" id="ARBA00022490"/>
    </source>
</evidence>
<dbReference type="EMBL" id="LWSG01000003">
    <property type="protein sequence ID" value="OAS88516.1"/>
    <property type="molecule type" value="Genomic_DNA"/>
</dbReference>
<dbReference type="Pfam" id="PF04405">
    <property type="entry name" value="ScdA_N"/>
    <property type="match status" value="1"/>
</dbReference>
<dbReference type="Gene3D" id="1.20.120.520">
    <property type="entry name" value="nmb1532 protein domain like"/>
    <property type="match status" value="1"/>
</dbReference>
<dbReference type="PANTHER" id="PTHR36438:SF1">
    <property type="entry name" value="IRON-SULFUR CLUSTER REPAIR PROTEIN YTFE"/>
    <property type="match status" value="1"/>
</dbReference>
<dbReference type="Gene3D" id="1.10.3910.10">
    <property type="entry name" value="SP0561-like"/>
    <property type="match status" value="1"/>
</dbReference>
<protein>
    <submittedName>
        <fullName evidence="6">Iron-sulfur cluster repair di-iron protein</fullName>
    </submittedName>
</protein>
<comment type="caution">
    <text evidence="6">The sequence shown here is derived from an EMBL/GenBank/DDBJ whole genome shotgun (WGS) entry which is preliminary data.</text>
</comment>
<dbReference type="PANTHER" id="PTHR36438">
    <property type="entry name" value="IRON-SULFUR CLUSTER REPAIR PROTEIN YTFE"/>
    <property type="match status" value="1"/>
</dbReference>
<keyword evidence="4" id="KW-0408">Iron</keyword>
<evidence type="ECO:0000313" key="7">
    <source>
        <dbReference type="Proteomes" id="UP000078534"/>
    </source>
</evidence>
<dbReference type="Pfam" id="PF01814">
    <property type="entry name" value="Hemerythrin"/>
    <property type="match status" value="1"/>
</dbReference>
<dbReference type="OrthoDB" id="9797132at2"/>
<dbReference type="NCBIfam" id="TIGR03652">
    <property type="entry name" value="FeS_repair_RIC"/>
    <property type="match status" value="1"/>
</dbReference>
<comment type="subcellular location">
    <subcellularLocation>
        <location evidence="1">Cytoplasm</location>
    </subcellularLocation>
</comment>
<dbReference type="RefSeq" id="WP_066327225.1">
    <property type="nucleotide sequence ID" value="NZ_LWSG01000003.1"/>
</dbReference>
<dbReference type="InterPro" id="IPR038062">
    <property type="entry name" value="ScdA-like_N_sf"/>
</dbReference>
<dbReference type="InterPro" id="IPR019903">
    <property type="entry name" value="RIC_family"/>
</dbReference>
<evidence type="ECO:0000256" key="3">
    <source>
        <dbReference type="ARBA" id="ARBA00022723"/>
    </source>
</evidence>
<dbReference type="STRING" id="152268.A6K24_15800"/>
<dbReference type="SUPFAM" id="SSF140683">
    <property type="entry name" value="SP0561-like"/>
    <property type="match status" value="1"/>
</dbReference>
<dbReference type="Proteomes" id="UP000078534">
    <property type="component" value="Unassembled WGS sequence"/>
</dbReference>
<accession>A0A179T354</accession>